<keyword evidence="2" id="KW-0808">Transferase</keyword>
<keyword evidence="2" id="KW-0804">Transcription</keyword>
<sequence>MSSHVTSITKRGITVAINLKKLAQKAAKTQDLTKEPAGGDYSPPAKGVPGVRFVGYIETGKVEGTFQGQTRVQDKAHLLFELHGKRWPASEGGRPQMLTVKLNKSKSGKSGYIKLFKAMNYEGNATTFVDLLGGDYIANVFHYENDGKTFATLKDDATGIITVRAPFVENEDGEPQRRKVPEAMTDIKAFLWDDPDMDQWNSIFIDGEYDDGKSKNRFQNAIKSALNFEGSPAEALLEGAPDTGDDDDIEDAKAAARAAKAKKEAEADTDDDDADTAGADEEEVEDTPPPPKKPAAKPAKPPVDEEDDPMADIPDGSDE</sequence>
<keyword evidence="2" id="KW-0240">DNA-directed RNA polymerase</keyword>
<dbReference type="GO" id="GO:0000428">
    <property type="term" value="C:DNA-directed RNA polymerase complex"/>
    <property type="evidence" value="ECO:0007669"/>
    <property type="project" value="UniProtKB-KW"/>
</dbReference>
<dbReference type="EC" id="2.7.7.6" evidence="2"/>
<keyword evidence="2" id="KW-0548">Nucleotidyltransferase</keyword>
<feature type="region of interest" description="Disordered" evidence="1">
    <location>
        <begin position="233"/>
        <end position="319"/>
    </location>
</feature>
<name>A0A9E7QYA7_9CAUD</name>
<organism evidence="2 3">
    <name type="scientific">Ralstonia phage BHDT_So9</name>
    <dbReference type="NCBI Taxonomy" id="2972464"/>
    <lineage>
        <taxon>Viruses</taxon>
        <taxon>Duplodnaviria</taxon>
        <taxon>Heunggongvirae</taxon>
        <taxon>Uroviricota</taxon>
        <taxon>Caudoviricetes</taxon>
        <taxon>Autographivirales</taxon>
        <taxon>Autonotataviridae</taxon>
        <taxon>Okabevirinae</taxon>
        <taxon>Higashivirus</taxon>
        <taxon>Higashivirus BHDTSo9</taxon>
    </lineage>
</organism>
<evidence type="ECO:0000256" key="1">
    <source>
        <dbReference type="SAM" id="MobiDB-lite"/>
    </source>
</evidence>
<proteinExistence type="predicted"/>
<protein>
    <submittedName>
        <fullName evidence="2">DNA-directed RNA polymerase</fullName>
        <ecNumber evidence="2">2.7.7.6</ecNumber>
    </submittedName>
</protein>
<accession>A0A9E7QYA7</accession>
<keyword evidence="3" id="KW-1185">Reference proteome</keyword>
<dbReference type="GO" id="GO:0003899">
    <property type="term" value="F:DNA-directed RNA polymerase activity"/>
    <property type="evidence" value="ECO:0007669"/>
    <property type="project" value="UniProtKB-EC"/>
</dbReference>
<evidence type="ECO:0000313" key="3">
    <source>
        <dbReference type="Proteomes" id="UP001058734"/>
    </source>
</evidence>
<evidence type="ECO:0000313" key="2">
    <source>
        <dbReference type="EMBL" id="UWI83485.1"/>
    </source>
</evidence>
<feature type="compositionally biased region" description="Acidic residues" evidence="1">
    <location>
        <begin position="304"/>
        <end position="319"/>
    </location>
</feature>
<dbReference type="EMBL" id="OP087422">
    <property type="protein sequence ID" value="UWI83485.1"/>
    <property type="molecule type" value="Genomic_DNA"/>
</dbReference>
<feature type="compositionally biased region" description="Acidic residues" evidence="1">
    <location>
        <begin position="267"/>
        <end position="286"/>
    </location>
</feature>
<reference evidence="2" key="1">
    <citation type="submission" date="2022-07" db="EMBL/GenBank/DDBJ databases">
        <title>Biological characterization and genomic analysis of novel phages DLDT_So2 and BHDT_So9 against Pseudomonas solanacearum, an infectious agent in tomato in Vietnam.</title>
        <authorList>
            <person name="Pham Q.-A.N."/>
            <person name="To N.H."/>
            <person name="Vo N."/>
            <person name="Tu V.Q."/>
            <person name="Nguyen T.M."/>
            <person name="Nguyen H.D."/>
            <person name="Andrew M."/>
            <person name="Le T.-T.T."/>
            <person name="Vo P.T."/>
            <person name="Huynh O.N."/>
            <person name="Hoang H.A."/>
        </authorList>
    </citation>
    <scope>NUCLEOTIDE SEQUENCE</scope>
</reference>
<dbReference type="Proteomes" id="UP001058734">
    <property type="component" value="Segment"/>
</dbReference>